<dbReference type="AlphaFoldDB" id="A0AA85IN85"/>
<dbReference type="SUPFAM" id="SSF49785">
    <property type="entry name" value="Galactose-binding domain-like"/>
    <property type="match status" value="1"/>
</dbReference>
<proteinExistence type="predicted"/>
<dbReference type="GO" id="GO:0005929">
    <property type="term" value="C:cilium"/>
    <property type="evidence" value="ECO:0007669"/>
    <property type="project" value="TreeGrafter"/>
</dbReference>
<dbReference type="PANTHER" id="PTHR33906:SF1">
    <property type="entry name" value="INTRAFLAGELLAR TRANSPORT PROTEIN 25 HOMOLOG"/>
    <property type="match status" value="1"/>
</dbReference>
<dbReference type="GO" id="GO:0030992">
    <property type="term" value="C:intraciliary transport particle B"/>
    <property type="evidence" value="ECO:0007669"/>
    <property type="project" value="InterPro"/>
</dbReference>
<reference evidence="1" key="1">
    <citation type="submission" date="2022-06" db="EMBL/GenBank/DDBJ databases">
        <authorList>
            <person name="Berger JAMES D."/>
            <person name="Berger JAMES D."/>
        </authorList>
    </citation>
    <scope>NUCLEOTIDE SEQUENCE [LARGE SCALE GENOMIC DNA]</scope>
</reference>
<organism evidence="1 2">
    <name type="scientific">Trichobilharzia regenti</name>
    <name type="common">Nasal bird schistosome</name>
    <dbReference type="NCBI Taxonomy" id="157069"/>
    <lineage>
        <taxon>Eukaryota</taxon>
        <taxon>Metazoa</taxon>
        <taxon>Spiralia</taxon>
        <taxon>Lophotrochozoa</taxon>
        <taxon>Platyhelminthes</taxon>
        <taxon>Trematoda</taxon>
        <taxon>Digenea</taxon>
        <taxon>Strigeidida</taxon>
        <taxon>Schistosomatoidea</taxon>
        <taxon>Schistosomatidae</taxon>
        <taxon>Trichobilharzia</taxon>
    </lineage>
</organism>
<name>A0AA85IN85_TRIRE</name>
<dbReference type="PANTHER" id="PTHR33906">
    <property type="entry name" value="INTRAFLAGELLAR TRANSPORT PROTEIN 25 HOMOLOG"/>
    <property type="match status" value="1"/>
</dbReference>
<dbReference type="Gene3D" id="2.60.120.260">
    <property type="entry name" value="Galactose-binding domain-like"/>
    <property type="match status" value="1"/>
</dbReference>
<accession>A0AA85IN85</accession>
<dbReference type="WBParaSite" id="TREG1_107830.1">
    <property type="protein sequence ID" value="TREG1_107830.1"/>
    <property type="gene ID" value="TREG1_107830"/>
</dbReference>
<dbReference type="InterPro" id="IPR033558">
    <property type="entry name" value="IFT25"/>
</dbReference>
<protein>
    <recommendedName>
        <fullName evidence="3">F5/8 type C domain-containing protein</fullName>
    </recommendedName>
</protein>
<dbReference type="GO" id="GO:0042073">
    <property type="term" value="P:intraciliary transport"/>
    <property type="evidence" value="ECO:0007669"/>
    <property type="project" value="InterPro"/>
</dbReference>
<evidence type="ECO:0000313" key="2">
    <source>
        <dbReference type="WBParaSite" id="TREG1_107830.1"/>
    </source>
</evidence>
<sequence length="134" mass="15421">MLNCLTRSDECYISFATSLDENNPPENVLDMKDNSFWITTGIFPQMLVVSLIQPARISKIKIFSSNINILWIETSSHTEAENFELKSELSLPYSDGHLQITELPINDLHLRHVRLNIRSGFNHFVAVYKVLLEK</sequence>
<evidence type="ECO:0008006" key="3">
    <source>
        <dbReference type="Google" id="ProtNLM"/>
    </source>
</evidence>
<dbReference type="Proteomes" id="UP000050795">
    <property type="component" value="Unassembled WGS sequence"/>
</dbReference>
<keyword evidence="1" id="KW-1185">Reference proteome</keyword>
<reference evidence="2" key="2">
    <citation type="submission" date="2023-11" db="UniProtKB">
        <authorList>
            <consortium name="WormBaseParasite"/>
        </authorList>
    </citation>
    <scope>IDENTIFICATION</scope>
</reference>
<dbReference type="InterPro" id="IPR008979">
    <property type="entry name" value="Galactose-bd-like_sf"/>
</dbReference>
<evidence type="ECO:0000313" key="1">
    <source>
        <dbReference type="Proteomes" id="UP000050795"/>
    </source>
</evidence>